<feature type="domain" description="Heterokaryon incompatibility" evidence="1">
    <location>
        <begin position="167"/>
        <end position="322"/>
    </location>
</feature>
<dbReference type="PANTHER" id="PTHR33112:SF16">
    <property type="entry name" value="HETEROKARYON INCOMPATIBILITY DOMAIN-CONTAINING PROTEIN"/>
    <property type="match status" value="1"/>
</dbReference>
<gene>
    <name evidence="2" type="ORF">BU26DRAFT_447316</name>
</gene>
<name>A0A6A6IZ92_9PLEO</name>
<dbReference type="OrthoDB" id="5125733at2759"/>
<organism evidence="2 3">
    <name type="scientific">Trematosphaeria pertusa</name>
    <dbReference type="NCBI Taxonomy" id="390896"/>
    <lineage>
        <taxon>Eukaryota</taxon>
        <taxon>Fungi</taxon>
        <taxon>Dikarya</taxon>
        <taxon>Ascomycota</taxon>
        <taxon>Pezizomycotina</taxon>
        <taxon>Dothideomycetes</taxon>
        <taxon>Pleosporomycetidae</taxon>
        <taxon>Pleosporales</taxon>
        <taxon>Massarineae</taxon>
        <taxon>Trematosphaeriaceae</taxon>
        <taxon>Trematosphaeria</taxon>
    </lineage>
</organism>
<evidence type="ECO:0000259" key="1">
    <source>
        <dbReference type="Pfam" id="PF06985"/>
    </source>
</evidence>
<accession>A0A6A6IZ92</accession>
<dbReference type="PANTHER" id="PTHR33112">
    <property type="entry name" value="DOMAIN PROTEIN, PUTATIVE-RELATED"/>
    <property type="match status" value="1"/>
</dbReference>
<proteinExistence type="predicted"/>
<dbReference type="Pfam" id="PF06985">
    <property type="entry name" value="HET"/>
    <property type="match status" value="1"/>
</dbReference>
<sequence length="745" mass="84116">MRELKHSSDHRCPICRAILYTPTRYEHDSLLANDDEPLDIVLDIDPNKGPHPVLSVTFFAANSAEKVARVPKRILAAVGGLITDDDLASTLDRASQQDNISTGSDATFELASFWLRRCLSEDEKCRQSSAATGTPFVPTRLIDVSNDVVRLIESENDIKGDNADRRYVALSHCWGLIPIIRTLIANYKDHQRNIDPVRLSKTFRDAVHATRKLGFRYVWIDSLCIIQDSKSDWEAEAATMCDVYRNATLTIAAAHAPGGDVGCFQNRDGLLQFPFIVELPHPRTAGAELQKLHRILFTSYGRSQGLGGPEPPLYGRAWVLQEQLLSARMLIFDGSQIRWECLSSHGSERSPQGGMSRHIGHQKEIRKGINGNLDLFNIPGIEDRDTGLRGQLQHWFYAVMDYTHRGMTKPSDRLVALDGVAQALKGHTNQEYYAGLWSQHFWLGLLWSISHTNEYTPTTTDAFNLEKNEHVRHEEGLAPSWSWVAVTVPIVYTVPAIMYIERVCEILSTFVSGSPTKQSGKVEIRGHLRTGYVNSIYPYAIREAAEALPEMTSRKPRGSKNLISFRGRAFHPNDFFVFSDADPSSGLYRMSSQNWRFVRGTFRPDEIINPSTQVTFIAIAQQNTGYTPESLIPTHTRTDPLQVYSLALVPTGREEGEYRRVGYAVWEDCSWYGYMCGRKSRPGRDIERAEGWRGMMSLGGLEHMGWSRAVDGKGVHQHRFQGDALSDRDKFHNDVRMEEKTIFIV</sequence>
<evidence type="ECO:0000313" key="2">
    <source>
        <dbReference type="EMBL" id="KAF2254493.1"/>
    </source>
</evidence>
<dbReference type="RefSeq" id="XP_033689497.1">
    <property type="nucleotide sequence ID" value="XM_033824650.1"/>
</dbReference>
<dbReference type="GeneID" id="54577980"/>
<dbReference type="AlphaFoldDB" id="A0A6A6IZ92"/>
<dbReference type="EMBL" id="ML987190">
    <property type="protein sequence ID" value="KAF2254493.1"/>
    <property type="molecule type" value="Genomic_DNA"/>
</dbReference>
<evidence type="ECO:0000313" key="3">
    <source>
        <dbReference type="Proteomes" id="UP000800094"/>
    </source>
</evidence>
<reference evidence="2" key="1">
    <citation type="journal article" date="2020" name="Stud. Mycol.">
        <title>101 Dothideomycetes genomes: a test case for predicting lifestyles and emergence of pathogens.</title>
        <authorList>
            <person name="Haridas S."/>
            <person name="Albert R."/>
            <person name="Binder M."/>
            <person name="Bloem J."/>
            <person name="Labutti K."/>
            <person name="Salamov A."/>
            <person name="Andreopoulos B."/>
            <person name="Baker S."/>
            <person name="Barry K."/>
            <person name="Bills G."/>
            <person name="Bluhm B."/>
            <person name="Cannon C."/>
            <person name="Castanera R."/>
            <person name="Culley D."/>
            <person name="Daum C."/>
            <person name="Ezra D."/>
            <person name="Gonzalez J."/>
            <person name="Henrissat B."/>
            <person name="Kuo A."/>
            <person name="Liang C."/>
            <person name="Lipzen A."/>
            <person name="Lutzoni F."/>
            <person name="Magnuson J."/>
            <person name="Mondo S."/>
            <person name="Nolan M."/>
            <person name="Ohm R."/>
            <person name="Pangilinan J."/>
            <person name="Park H.-J."/>
            <person name="Ramirez L."/>
            <person name="Alfaro M."/>
            <person name="Sun H."/>
            <person name="Tritt A."/>
            <person name="Yoshinaga Y."/>
            <person name="Zwiers L.-H."/>
            <person name="Turgeon B."/>
            <person name="Goodwin S."/>
            <person name="Spatafora J."/>
            <person name="Crous P."/>
            <person name="Grigoriev I."/>
        </authorList>
    </citation>
    <scope>NUCLEOTIDE SEQUENCE</scope>
    <source>
        <strain evidence="2">CBS 122368</strain>
    </source>
</reference>
<keyword evidence="3" id="KW-1185">Reference proteome</keyword>
<dbReference type="Proteomes" id="UP000800094">
    <property type="component" value="Unassembled WGS sequence"/>
</dbReference>
<protein>
    <submittedName>
        <fullName evidence="2">HET-domain-containing protein</fullName>
    </submittedName>
</protein>
<dbReference type="InterPro" id="IPR010730">
    <property type="entry name" value="HET"/>
</dbReference>